<comment type="caution">
    <text evidence="2">The sequence shown here is derived from an EMBL/GenBank/DDBJ whole genome shotgun (WGS) entry which is preliminary data.</text>
</comment>
<gene>
    <name evidence="2" type="ORF">METUNv1_03086</name>
</gene>
<evidence type="ECO:0000313" key="3">
    <source>
        <dbReference type="Proteomes" id="UP000005019"/>
    </source>
</evidence>
<keyword evidence="1" id="KW-0472">Membrane</keyword>
<accession>F5RFK5</accession>
<keyword evidence="1" id="KW-0812">Transmembrane</keyword>
<dbReference type="OrthoDB" id="9870977at2"/>
<proteinExistence type="predicted"/>
<sequence>MKGDLVLLSLLHDYFFWILGGGGALMLVLYIFLDVTQMRSERKKRKIIEEAVQNSQSRGKKDCQKE</sequence>
<reference evidence="2 3" key="1">
    <citation type="journal article" date="2011" name="J. Bacteriol.">
        <title>Genome sequence of Methyloversatilis universalis FAM5T, a methylotrophic representative of the order Rhodocyclales.</title>
        <authorList>
            <person name="Kittichotirat W."/>
            <person name="Good N.M."/>
            <person name="Hall R."/>
            <person name="Bringel F."/>
            <person name="Lajus A."/>
            <person name="Medigue C."/>
            <person name="Smalley N.E."/>
            <person name="Beck D."/>
            <person name="Bumgarner R."/>
            <person name="Vuilleumier S."/>
            <person name="Kalyuzhnaya M.G."/>
        </authorList>
    </citation>
    <scope>NUCLEOTIDE SEQUENCE [LARGE SCALE GENOMIC DNA]</scope>
    <source>
        <strain evidence="3">ATCC BAA-1314 / JCM 13912 / FAM5</strain>
    </source>
</reference>
<dbReference type="AlphaFoldDB" id="F5RFK5"/>
<name>F5RFK5_METUF</name>
<evidence type="ECO:0000313" key="2">
    <source>
        <dbReference type="EMBL" id="EGK70861.1"/>
    </source>
</evidence>
<organism evidence="2 3">
    <name type="scientific">Methyloversatilis universalis (strain ATCC BAA-1314 / DSM 25237 / JCM 13912 / CCUG 52030 / FAM5)</name>
    <dbReference type="NCBI Taxonomy" id="1000565"/>
    <lineage>
        <taxon>Bacteria</taxon>
        <taxon>Pseudomonadati</taxon>
        <taxon>Pseudomonadota</taxon>
        <taxon>Betaproteobacteria</taxon>
        <taxon>Nitrosomonadales</taxon>
        <taxon>Sterolibacteriaceae</taxon>
        <taxon>Methyloversatilis</taxon>
    </lineage>
</organism>
<keyword evidence="1" id="KW-1133">Transmembrane helix</keyword>
<keyword evidence="3" id="KW-1185">Reference proteome</keyword>
<feature type="transmembrane region" description="Helical" evidence="1">
    <location>
        <begin position="14"/>
        <end position="36"/>
    </location>
</feature>
<evidence type="ECO:0000256" key="1">
    <source>
        <dbReference type="SAM" id="Phobius"/>
    </source>
</evidence>
<dbReference type="Proteomes" id="UP000005019">
    <property type="component" value="Unassembled WGS sequence"/>
</dbReference>
<protein>
    <submittedName>
        <fullName evidence="2">Uncharacterized protein</fullName>
    </submittedName>
</protein>
<dbReference type="STRING" id="1000565.METUNv1_03086"/>
<dbReference type="EMBL" id="AFHG01000053">
    <property type="protein sequence ID" value="EGK70861.1"/>
    <property type="molecule type" value="Genomic_DNA"/>
</dbReference>